<keyword evidence="1" id="KW-0732">Signal</keyword>
<organism evidence="2 3">
    <name type="scientific">Candidatus Enterousia intestinigallinarum</name>
    <dbReference type="NCBI Taxonomy" id="2840790"/>
    <lineage>
        <taxon>Bacteria</taxon>
        <taxon>Pseudomonadati</taxon>
        <taxon>Pseudomonadota</taxon>
        <taxon>Alphaproteobacteria</taxon>
        <taxon>Candidatus Enterousia</taxon>
    </lineage>
</organism>
<dbReference type="Proteomes" id="UP000886742">
    <property type="component" value="Unassembled WGS sequence"/>
</dbReference>
<reference evidence="2" key="1">
    <citation type="submission" date="2020-10" db="EMBL/GenBank/DDBJ databases">
        <authorList>
            <person name="Gilroy R."/>
        </authorList>
    </citation>
    <scope>NUCLEOTIDE SEQUENCE</scope>
    <source>
        <strain evidence="2">ChiGjej3B3-5194</strain>
    </source>
</reference>
<dbReference type="AlphaFoldDB" id="A0A9D1FGU4"/>
<proteinExistence type="predicted"/>
<name>A0A9D1FGU4_9PROT</name>
<evidence type="ECO:0008006" key="4">
    <source>
        <dbReference type="Google" id="ProtNLM"/>
    </source>
</evidence>
<dbReference type="EMBL" id="DVJI01000011">
    <property type="protein sequence ID" value="HIS70843.1"/>
    <property type="molecule type" value="Genomic_DNA"/>
</dbReference>
<feature type="signal peptide" evidence="1">
    <location>
        <begin position="1"/>
        <end position="25"/>
    </location>
</feature>
<sequence>MSFFSKYLVLPTFAAIAFAPSVASAISYDNGRFGLRLTGYGTAGILEPDFETPDFVGDWRVRGEMDYLVTDGNKLGLVYAIDAAAVDEDKFFREAFTYWQNSNYGRAEIGFTDSIARKLGVGLPDVGGLRVNDKPLFYKKIHPNGPVISDTTLTTGRGALRLNLATMPRGGTQYGLSVAGLTDHYDYAIDAGLKIRQPAGKLKAAYAFGASFMSRPDGYRTDAYTPRVYADWRAQVSGGVNLQYNSWVWGLTARVIYDQNPVGPVSDGLAVGTGVSYDILNYSISLTYIFSDTGIWNRDVDDYMDHTAIASFRYKYSEHVDGWMSLGMTTETPFLAVGLRLTF</sequence>
<comment type="caution">
    <text evidence="2">The sequence shown here is derived from an EMBL/GenBank/DDBJ whole genome shotgun (WGS) entry which is preliminary data.</text>
</comment>
<evidence type="ECO:0000313" key="3">
    <source>
        <dbReference type="Proteomes" id="UP000886742"/>
    </source>
</evidence>
<evidence type="ECO:0000256" key="1">
    <source>
        <dbReference type="SAM" id="SignalP"/>
    </source>
</evidence>
<accession>A0A9D1FGU4</accession>
<protein>
    <recommendedName>
        <fullName evidence="4">Porin domain-containing protein</fullName>
    </recommendedName>
</protein>
<evidence type="ECO:0000313" key="2">
    <source>
        <dbReference type="EMBL" id="HIS70843.1"/>
    </source>
</evidence>
<reference evidence="2" key="2">
    <citation type="journal article" date="2021" name="PeerJ">
        <title>Extensive microbial diversity within the chicken gut microbiome revealed by metagenomics and culture.</title>
        <authorList>
            <person name="Gilroy R."/>
            <person name="Ravi A."/>
            <person name="Getino M."/>
            <person name="Pursley I."/>
            <person name="Horton D.L."/>
            <person name="Alikhan N.F."/>
            <person name="Baker D."/>
            <person name="Gharbi K."/>
            <person name="Hall N."/>
            <person name="Watson M."/>
            <person name="Adriaenssens E.M."/>
            <person name="Foster-Nyarko E."/>
            <person name="Jarju S."/>
            <person name="Secka A."/>
            <person name="Antonio M."/>
            <person name="Oren A."/>
            <person name="Chaudhuri R.R."/>
            <person name="La Ragione R."/>
            <person name="Hildebrand F."/>
            <person name="Pallen M.J."/>
        </authorList>
    </citation>
    <scope>NUCLEOTIDE SEQUENCE</scope>
    <source>
        <strain evidence="2">ChiGjej3B3-5194</strain>
    </source>
</reference>
<gene>
    <name evidence="2" type="ORF">IAD02_02530</name>
</gene>
<feature type="chain" id="PRO_5038954488" description="Porin domain-containing protein" evidence="1">
    <location>
        <begin position="26"/>
        <end position="343"/>
    </location>
</feature>